<dbReference type="Pfam" id="PF21516">
    <property type="entry name" value="YqeH-like_C"/>
    <property type="match status" value="1"/>
</dbReference>
<organism evidence="2 3">
    <name type="scientific">Insulibacter thermoxylanivorax</name>
    <dbReference type="NCBI Taxonomy" id="2749268"/>
    <lineage>
        <taxon>Bacteria</taxon>
        <taxon>Bacillati</taxon>
        <taxon>Bacillota</taxon>
        <taxon>Bacilli</taxon>
        <taxon>Bacillales</taxon>
        <taxon>Paenibacillaceae</taxon>
        <taxon>Insulibacter</taxon>
    </lineage>
</organism>
<gene>
    <name evidence="2" type="ORF">PRECH8_06540</name>
</gene>
<dbReference type="InterPro" id="IPR048422">
    <property type="entry name" value="NOA1/YqeH-like_C"/>
</dbReference>
<keyword evidence="3" id="KW-1185">Reference proteome</keyword>
<dbReference type="CDD" id="cd01855">
    <property type="entry name" value="YqeH"/>
    <property type="match status" value="1"/>
</dbReference>
<protein>
    <submittedName>
        <fullName evidence="2">Ribosome biogenesis GTPase YqeH</fullName>
    </submittedName>
</protein>
<dbReference type="Proteomes" id="UP000654993">
    <property type="component" value="Unassembled WGS sequence"/>
</dbReference>
<reference evidence="2" key="1">
    <citation type="submission" date="2020-08" db="EMBL/GenBank/DDBJ databases">
        <authorList>
            <person name="Uke A."/>
            <person name="Chhe C."/>
            <person name="Baramee S."/>
            <person name="Kosugi A."/>
        </authorList>
    </citation>
    <scope>NUCLEOTIDE SEQUENCE</scope>
    <source>
        <strain evidence="2">DA-C8</strain>
    </source>
</reference>
<reference evidence="2" key="2">
    <citation type="journal article" date="2021" name="Data Brief">
        <title>Draft genome sequence data of the facultative, thermophilic, xylanolytic bacterium Paenibacillus sp. strain DA-C8.</title>
        <authorList>
            <person name="Chhe C."/>
            <person name="Uke A."/>
            <person name="Baramee S."/>
            <person name="Ungkulpasvich U."/>
            <person name="Tachaapaikoon C."/>
            <person name="Pason P."/>
            <person name="Waeonukul R."/>
            <person name="Ratanakhanokchai K."/>
            <person name="Kosugi A."/>
        </authorList>
    </citation>
    <scope>NUCLEOTIDE SEQUENCE</scope>
    <source>
        <strain evidence="2">DA-C8</strain>
    </source>
</reference>
<dbReference type="InterPro" id="IPR050896">
    <property type="entry name" value="Mito_lipid_metab_GTPase"/>
</dbReference>
<dbReference type="PANTHER" id="PTHR46434:SF1">
    <property type="entry name" value="GENETIC INTERACTOR OF PROHIBITINS 3, MITOCHONDRIAL"/>
    <property type="match status" value="1"/>
</dbReference>
<comment type="caution">
    <text evidence="2">The sequence shown here is derived from an EMBL/GenBank/DDBJ whole genome shotgun (WGS) entry which is preliminary data.</text>
</comment>
<evidence type="ECO:0000313" key="2">
    <source>
        <dbReference type="EMBL" id="GFR37358.1"/>
    </source>
</evidence>
<feature type="domain" description="CP-type G" evidence="1">
    <location>
        <begin position="64"/>
        <end position="227"/>
    </location>
</feature>
<sequence length="374" mass="41618">MGEDMNERLTCQGCGVELQTEDPSQIGYIPEKALQRTPTVCQRCFRIKHYNEAASVTMDQGAFLRILSGIGETKALVVHIVDVFDFEGSLIGGLHRFVGANPVLIAVNKLDLLPASLNWNRVKNWVQKQAKEQGLKPVDVIPISAKRGRGFDEMVRALDRYRGGQDIYIVGATNTGKSTLINQLIRRYSDLDLELTVSRYPGTTLDTIHIPLVEGQSIIDTPGIVYPYRLTEIVDAKTVNALLPEKPIKPIVYQLDPEQTLFFGGLARMDFVQGDHQSFTCYVSNAIKIHRTKLERADEVYEKHRGGLLSPPSAEEAAKLEPFLKHTFRIPRGARHDISISGLGWIQVNGMDGALIELHAPKSVRVTLRPSLLG</sequence>
<dbReference type="NCBIfam" id="TIGR03597">
    <property type="entry name" value="GTPase_YqeH"/>
    <property type="match status" value="1"/>
</dbReference>
<dbReference type="Gene3D" id="3.40.50.300">
    <property type="entry name" value="P-loop containing nucleotide triphosphate hydrolases"/>
    <property type="match status" value="1"/>
</dbReference>
<dbReference type="InterPro" id="IPR027417">
    <property type="entry name" value="P-loop_NTPase"/>
</dbReference>
<dbReference type="InterPro" id="IPR019988">
    <property type="entry name" value="GTP-bd_ribosome_bgen_YqeH"/>
</dbReference>
<dbReference type="PROSITE" id="PS51721">
    <property type="entry name" value="G_CP"/>
    <property type="match status" value="1"/>
</dbReference>
<accession>A0A916VF11</accession>
<dbReference type="EMBL" id="BMAQ01000005">
    <property type="protein sequence ID" value="GFR37358.1"/>
    <property type="molecule type" value="Genomic_DNA"/>
</dbReference>
<dbReference type="Pfam" id="PF01926">
    <property type="entry name" value="MMR_HSR1"/>
    <property type="match status" value="1"/>
</dbReference>
<proteinExistence type="predicted"/>
<dbReference type="GO" id="GO:0005525">
    <property type="term" value="F:GTP binding"/>
    <property type="evidence" value="ECO:0007669"/>
    <property type="project" value="InterPro"/>
</dbReference>
<name>A0A916VF11_9BACL</name>
<dbReference type="SUPFAM" id="SSF52540">
    <property type="entry name" value="P-loop containing nucleoside triphosphate hydrolases"/>
    <property type="match status" value="1"/>
</dbReference>
<dbReference type="AlphaFoldDB" id="A0A916VF11"/>
<evidence type="ECO:0000259" key="1">
    <source>
        <dbReference type="PROSITE" id="PS51721"/>
    </source>
</evidence>
<dbReference type="InterPro" id="IPR030378">
    <property type="entry name" value="G_CP_dom"/>
</dbReference>
<dbReference type="InterPro" id="IPR006073">
    <property type="entry name" value="GTP-bd"/>
</dbReference>
<dbReference type="PANTHER" id="PTHR46434">
    <property type="entry name" value="GENETIC INTERACTOR OF PROHIBITINS 3, MITOCHONDRIAL"/>
    <property type="match status" value="1"/>
</dbReference>
<evidence type="ECO:0000313" key="3">
    <source>
        <dbReference type="Proteomes" id="UP000654993"/>
    </source>
</evidence>